<keyword evidence="3" id="KW-1185">Reference proteome</keyword>
<organism evidence="2 3">
    <name type="scientific">Anopheles farauti</name>
    <dbReference type="NCBI Taxonomy" id="69004"/>
    <lineage>
        <taxon>Eukaryota</taxon>
        <taxon>Metazoa</taxon>
        <taxon>Ecdysozoa</taxon>
        <taxon>Arthropoda</taxon>
        <taxon>Hexapoda</taxon>
        <taxon>Insecta</taxon>
        <taxon>Pterygota</taxon>
        <taxon>Neoptera</taxon>
        <taxon>Endopterygota</taxon>
        <taxon>Diptera</taxon>
        <taxon>Nematocera</taxon>
        <taxon>Culicoidea</taxon>
        <taxon>Culicidae</taxon>
        <taxon>Anophelinae</taxon>
        <taxon>Anopheles</taxon>
    </lineage>
</organism>
<protein>
    <submittedName>
        <fullName evidence="2">Uncharacterized protein</fullName>
    </submittedName>
</protein>
<evidence type="ECO:0000313" key="2">
    <source>
        <dbReference type="EnsemblMetazoa" id="AFAF012387-PA"/>
    </source>
</evidence>
<name>A0A182QL33_9DIPT</name>
<evidence type="ECO:0000256" key="1">
    <source>
        <dbReference type="SAM" id="MobiDB-lite"/>
    </source>
</evidence>
<feature type="compositionally biased region" description="Polar residues" evidence="1">
    <location>
        <begin position="239"/>
        <end position="249"/>
    </location>
</feature>
<dbReference type="EnsemblMetazoa" id="AFAF012387-RA">
    <property type="protein sequence ID" value="AFAF012387-PA"/>
    <property type="gene ID" value="AFAF012387"/>
</dbReference>
<accession>A0A182QL33</accession>
<feature type="region of interest" description="Disordered" evidence="1">
    <location>
        <begin position="214"/>
        <end position="249"/>
    </location>
</feature>
<sequence length="249" mass="28552">MVNSSSRFNPLSCTVGTFSRWLSEMSSERMFSSPRNVSVVMLTSIEPWMSSRRSCVNPSNAPGSTLNSAFVPRYSSASPFSGLRQRPEHLTSDLVDEVPAQIQHPQLVQPVERPVRDRTELVVVQVQLEQLLLVHEDTLRDAEQMVVAQVEHRQLGVEPNRRVDRLDPIELDHQPTDRRVERDRQHVQLAFAARHVQLLVVTHAPVRAVRNRTDGRHYHQHQKSYQLARHLSSHERLTPNFTSQGEKQS</sequence>
<dbReference type="EMBL" id="AXCN02001122">
    <property type="status" value="NOT_ANNOTATED_CDS"/>
    <property type="molecule type" value="Genomic_DNA"/>
</dbReference>
<dbReference type="VEuPathDB" id="VectorBase:AFAF012387"/>
<dbReference type="Proteomes" id="UP000075886">
    <property type="component" value="Unassembled WGS sequence"/>
</dbReference>
<dbReference type="AlphaFoldDB" id="A0A182QL33"/>
<reference evidence="3" key="1">
    <citation type="submission" date="2014-01" db="EMBL/GenBank/DDBJ databases">
        <title>The Genome Sequence of Anopheles farauti FAR1 (V2).</title>
        <authorList>
            <consortium name="The Broad Institute Genomics Platform"/>
            <person name="Neafsey D.E."/>
            <person name="Besansky N."/>
            <person name="Howell P."/>
            <person name="Walton C."/>
            <person name="Young S.K."/>
            <person name="Zeng Q."/>
            <person name="Gargeya S."/>
            <person name="Fitzgerald M."/>
            <person name="Haas B."/>
            <person name="Abouelleil A."/>
            <person name="Allen A.W."/>
            <person name="Alvarado L."/>
            <person name="Arachchi H.M."/>
            <person name="Berlin A.M."/>
            <person name="Chapman S.B."/>
            <person name="Gainer-Dewar J."/>
            <person name="Goldberg J."/>
            <person name="Griggs A."/>
            <person name="Gujja S."/>
            <person name="Hansen M."/>
            <person name="Howarth C."/>
            <person name="Imamovic A."/>
            <person name="Ireland A."/>
            <person name="Larimer J."/>
            <person name="McCowan C."/>
            <person name="Murphy C."/>
            <person name="Pearson M."/>
            <person name="Poon T.W."/>
            <person name="Priest M."/>
            <person name="Roberts A."/>
            <person name="Saif S."/>
            <person name="Shea T."/>
            <person name="Sisk P."/>
            <person name="Sykes S."/>
            <person name="Wortman J."/>
            <person name="Nusbaum C."/>
            <person name="Birren B."/>
        </authorList>
    </citation>
    <scope>NUCLEOTIDE SEQUENCE [LARGE SCALE GENOMIC DNA]</scope>
    <source>
        <strain evidence="3">FAR1</strain>
    </source>
</reference>
<evidence type="ECO:0000313" key="3">
    <source>
        <dbReference type="Proteomes" id="UP000075886"/>
    </source>
</evidence>
<reference evidence="2" key="2">
    <citation type="submission" date="2020-05" db="UniProtKB">
        <authorList>
            <consortium name="EnsemblMetazoa"/>
        </authorList>
    </citation>
    <scope>IDENTIFICATION</scope>
    <source>
        <strain evidence="2">FAR1</strain>
    </source>
</reference>
<proteinExistence type="predicted"/>